<keyword evidence="1" id="KW-0472">Membrane</keyword>
<feature type="transmembrane region" description="Helical" evidence="1">
    <location>
        <begin position="104"/>
        <end position="127"/>
    </location>
</feature>
<evidence type="ECO:0000256" key="1">
    <source>
        <dbReference type="SAM" id="Phobius"/>
    </source>
</evidence>
<name>A0A1D2QNH2_9GAMM</name>
<keyword evidence="1" id="KW-1133">Transmembrane helix</keyword>
<dbReference type="EMBL" id="MDLC01000038">
    <property type="protein sequence ID" value="ODS23122.1"/>
    <property type="molecule type" value="Genomic_DNA"/>
</dbReference>
<organism evidence="2 3">
    <name type="scientific">Candidatus Endobugula sertula</name>
    <name type="common">Bugula neritina bacterial symbiont</name>
    <dbReference type="NCBI Taxonomy" id="62101"/>
    <lineage>
        <taxon>Bacteria</taxon>
        <taxon>Pseudomonadati</taxon>
        <taxon>Pseudomonadota</taxon>
        <taxon>Gammaproteobacteria</taxon>
        <taxon>Cellvibrionales</taxon>
        <taxon>Cellvibrionaceae</taxon>
        <taxon>Candidatus Endobugula</taxon>
    </lineage>
</organism>
<accession>A0A1D2QNH2</accession>
<feature type="transmembrane region" description="Helical" evidence="1">
    <location>
        <begin position="44"/>
        <end position="63"/>
    </location>
</feature>
<evidence type="ECO:0000313" key="3">
    <source>
        <dbReference type="Proteomes" id="UP000242502"/>
    </source>
</evidence>
<dbReference type="AlphaFoldDB" id="A0A1D2QNH2"/>
<proteinExistence type="predicted"/>
<evidence type="ECO:0000313" key="2">
    <source>
        <dbReference type="EMBL" id="ODS23122.1"/>
    </source>
</evidence>
<protein>
    <submittedName>
        <fullName evidence="2">Uncharacterized protein</fullName>
    </submittedName>
</protein>
<reference evidence="2 3" key="1">
    <citation type="journal article" date="2016" name="Appl. Environ. Microbiol.">
        <title>Lack of Overt Genome Reduction in the Bryostatin-Producing Bryozoan Symbiont "Candidatus Endobugula sertula".</title>
        <authorList>
            <person name="Miller I.J."/>
            <person name="Vanee N."/>
            <person name="Fong S.S."/>
            <person name="Lim-Fong G.E."/>
            <person name="Kwan J.C."/>
        </authorList>
    </citation>
    <scope>NUCLEOTIDE SEQUENCE [LARGE SCALE GENOMIC DNA]</scope>
    <source>
        <strain evidence="2">AB1-4</strain>
    </source>
</reference>
<feature type="transmembrane region" description="Helical" evidence="1">
    <location>
        <begin position="6"/>
        <end position="23"/>
    </location>
</feature>
<sequence>MPEKHFYFSVGAVVGSAVCVWVAKKRHALRKSSVFFQWLYRKEPNWFLYFPAVIFLVSLWGLIPDFIHAFGLMSKEQTRTGIFDIFFFHTTFEHIENTNPTMDYYLNVLGELLLVVICLGVMAYYVLQIKKAVRRYQKGCR</sequence>
<keyword evidence="1" id="KW-0812">Transmembrane</keyword>
<comment type="caution">
    <text evidence="2">The sequence shown here is derived from an EMBL/GenBank/DDBJ whole genome shotgun (WGS) entry which is preliminary data.</text>
</comment>
<dbReference type="Proteomes" id="UP000242502">
    <property type="component" value="Unassembled WGS sequence"/>
</dbReference>
<gene>
    <name evidence="2" type="ORF">AB835_10390</name>
</gene>
<dbReference type="STRING" id="62101.AB835_10390"/>